<gene>
    <name evidence="7" type="ORF">ASPCAL07927</name>
</gene>
<keyword evidence="3" id="KW-0238">DNA-binding</keyword>
<evidence type="ECO:0000259" key="6">
    <source>
        <dbReference type="PROSITE" id="PS50048"/>
    </source>
</evidence>
<dbReference type="CDD" id="cd00067">
    <property type="entry name" value="GAL4"/>
    <property type="match status" value="1"/>
</dbReference>
<sequence length="546" mass="61864">MTSISRARTGCWTCRARRIKCDEARPKCRRCARLNVDCGYGVRLIWHEESMARGVCHGREAVWSKWDTLNRNKWTRGQISRQNAGSATAEQIPRNTNRDWVFLNTSSHDLELYLNLPHDTDMPPSTSLSFLTRPLTTIPTKARYLDDPALLSFFERIICSSSTLVDNAHYNPYRYLILPMAMSSTGLYHATLAIAANTLRLSNPSYRVPALEHHSRALAHLRFLLSQDEWTERELDEMIGLVLMLCWFEISDNSCPAWITHLNGYQDLLHTRQCRPARSVHSEQLGNFFNRYFAFHHVLARTAFRLDSSSSALQLPLVPAGIENTAAGDPDVIDTYMGLSPSLLVLINQVTEIAWSDPAHSPTSSEHILHLERQLENLHQVPPLGDGMIDETECVAIAEANRLGALLLLHEVDSTVAASGTTKATTTSRHEGKNRCVERILALILEKRANMMRTAVLPLWPLFLAGCCAPSDAERVIVMQLFGELEGIHRFGNIAPAMQVVQMVWRQRDLAAQDDRKRQKNNGTRQARFEWERAMMMLGNWKLSLT</sequence>
<dbReference type="STRING" id="454130.A0A0U5GSG8"/>
<evidence type="ECO:0000313" key="7">
    <source>
        <dbReference type="EMBL" id="CEN61265.1"/>
    </source>
</evidence>
<dbReference type="GO" id="GO:0005634">
    <property type="term" value="C:nucleus"/>
    <property type="evidence" value="ECO:0007669"/>
    <property type="project" value="UniProtKB-SubCell"/>
</dbReference>
<dbReference type="EMBL" id="CDMC01000006">
    <property type="protein sequence ID" value="CEN61265.1"/>
    <property type="molecule type" value="Genomic_DNA"/>
</dbReference>
<comment type="subcellular location">
    <subcellularLocation>
        <location evidence="1">Nucleus</location>
    </subcellularLocation>
</comment>
<dbReference type="OrthoDB" id="3477330at2759"/>
<proteinExistence type="predicted"/>
<dbReference type="GO" id="GO:0000976">
    <property type="term" value="F:transcription cis-regulatory region binding"/>
    <property type="evidence" value="ECO:0007669"/>
    <property type="project" value="TreeGrafter"/>
</dbReference>
<dbReference type="SMART" id="SM00066">
    <property type="entry name" value="GAL4"/>
    <property type="match status" value="1"/>
</dbReference>
<evidence type="ECO:0000256" key="2">
    <source>
        <dbReference type="ARBA" id="ARBA00023015"/>
    </source>
</evidence>
<evidence type="ECO:0000256" key="4">
    <source>
        <dbReference type="ARBA" id="ARBA00023163"/>
    </source>
</evidence>
<dbReference type="GO" id="GO:0000981">
    <property type="term" value="F:DNA-binding transcription factor activity, RNA polymerase II-specific"/>
    <property type="evidence" value="ECO:0007669"/>
    <property type="project" value="InterPro"/>
</dbReference>
<protein>
    <recommendedName>
        <fullName evidence="6">Zn(2)-C6 fungal-type domain-containing protein</fullName>
    </recommendedName>
</protein>
<dbReference type="Pfam" id="PF11951">
    <property type="entry name" value="Fungal_trans_2"/>
    <property type="match status" value="1"/>
</dbReference>
<feature type="domain" description="Zn(2)-C6 fungal-type" evidence="6">
    <location>
        <begin position="10"/>
        <end position="40"/>
    </location>
</feature>
<dbReference type="SUPFAM" id="SSF57701">
    <property type="entry name" value="Zn2/Cys6 DNA-binding domain"/>
    <property type="match status" value="1"/>
</dbReference>
<dbReference type="InterPro" id="IPR021858">
    <property type="entry name" value="Fun_TF"/>
</dbReference>
<dbReference type="Proteomes" id="UP000054771">
    <property type="component" value="Unassembled WGS sequence"/>
</dbReference>
<keyword evidence="8" id="KW-1185">Reference proteome</keyword>
<dbReference type="PROSITE" id="PS00463">
    <property type="entry name" value="ZN2_CY6_FUNGAL_1"/>
    <property type="match status" value="1"/>
</dbReference>
<dbReference type="OMA" id="TWFLYHE"/>
<keyword evidence="5" id="KW-0539">Nucleus</keyword>
<dbReference type="PROSITE" id="PS50048">
    <property type="entry name" value="ZN2_CY6_FUNGAL_2"/>
    <property type="match status" value="1"/>
</dbReference>
<organism evidence="7 8">
    <name type="scientific">Aspergillus calidoustus</name>
    <dbReference type="NCBI Taxonomy" id="454130"/>
    <lineage>
        <taxon>Eukaryota</taxon>
        <taxon>Fungi</taxon>
        <taxon>Dikarya</taxon>
        <taxon>Ascomycota</taxon>
        <taxon>Pezizomycotina</taxon>
        <taxon>Eurotiomycetes</taxon>
        <taxon>Eurotiomycetidae</taxon>
        <taxon>Eurotiales</taxon>
        <taxon>Aspergillaceae</taxon>
        <taxon>Aspergillus</taxon>
        <taxon>Aspergillus subgen. Nidulantes</taxon>
    </lineage>
</organism>
<name>A0A0U5GSG8_ASPCI</name>
<dbReference type="PANTHER" id="PTHR37534:SF49">
    <property type="entry name" value="LYSINE BIOSYNTHESIS REGULATORY PROTEIN LYS14"/>
    <property type="match status" value="1"/>
</dbReference>
<reference evidence="8" key="1">
    <citation type="journal article" date="2016" name="Genome Announc.">
        <title>Draft genome sequences of fungus Aspergillus calidoustus.</title>
        <authorList>
            <person name="Horn F."/>
            <person name="Linde J."/>
            <person name="Mattern D.J."/>
            <person name="Walther G."/>
            <person name="Guthke R."/>
            <person name="Scherlach K."/>
            <person name="Martin K."/>
            <person name="Brakhage A.A."/>
            <person name="Petzke L."/>
            <person name="Valiante V."/>
        </authorList>
    </citation>
    <scope>NUCLEOTIDE SEQUENCE [LARGE SCALE GENOMIC DNA]</scope>
    <source>
        <strain evidence="8">SF006504</strain>
    </source>
</reference>
<dbReference type="PANTHER" id="PTHR37534">
    <property type="entry name" value="TRANSCRIPTIONAL ACTIVATOR PROTEIN UGA3"/>
    <property type="match status" value="1"/>
</dbReference>
<dbReference type="AlphaFoldDB" id="A0A0U5GSG8"/>
<evidence type="ECO:0000256" key="3">
    <source>
        <dbReference type="ARBA" id="ARBA00023125"/>
    </source>
</evidence>
<evidence type="ECO:0000256" key="1">
    <source>
        <dbReference type="ARBA" id="ARBA00004123"/>
    </source>
</evidence>
<keyword evidence="2" id="KW-0805">Transcription regulation</keyword>
<accession>A0A0U5GSG8</accession>
<dbReference type="Gene3D" id="4.10.240.10">
    <property type="entry name" value="Zn(2)-C6 fungal-type DNA-binding domain"/>
    <property type="match status" value="1"/>
</dbReference>
<dbReference type="Pfam" id="PF00172">
    <property type="entry name" value="Zn_clus"/>
    <property type="match status" value="1"/>
</dbReference>
<dbReference type="InterPro" id="IPR001138">
    <property type="entry name" value="Zn2Cys6_DnaBD"/>
</dbReference>
<dbReference type="GO" id="GO:0045944">
    <property type="term" value="P:positive regulation of transcription by RNA polymerase II"/>
    <property type="evidence" value="ECO:0007669"/>
    <property type="project" value="TreeGrafter"/>
</dbReference>
<evidence type="ECO:0000256" key="5">
    <source>
        <dbReference type="ARBA" id="ARBA00023242"/>
    </source>
</evidence>
<keyword evidence="4" id="KW-0804">Transcription</keyword>
<dbReference type="InterPro" id="IPR036864">
    <property type="entry name" value="Zn2-C6_fun-type_DNA-bd_sf"/>
</dbReference>
<dbReference type="GO" id="GO:0008270">
    <property type="term" value="F:zinc ion binding"/>
    <property type="evidence" value="ECO:0007669"/>
    <property type="project" value="InterPro"/>
</dbReference>
<evidence type="ECO:0000313" key="8">
    <source>
        <dbReference type="Proteomes" id="UP000054771"/>
    </source>
</evidence>